<gene>
    <name evidence="1" type="ORF">I2H38_13810</name>
</gene>
<accession>A0A931BSK0</accession>
<keyword evidence="2" id="KW-1185">Reference proteome</keyword>
<dbReference type="Proteomes" id="UP000599312">
    <property type="component" value="Unassembled WGS sequence"/>
</dbReference>
<dbReference type="EMBL" id="JADQDO010000006">
    <property type="protein sequence ID" value="MBF9234450.1"/>
    <property type="molecule type" value="Genomic_DNA"/>
</dbReference>
<dbReference type="AlphaFoldDB" id="A0A931BSK0"/>
<reference evidence="1" key="1">
    <citation type="submission" date="2020-11" db="EMBL/GenBank/DDBJ databases">
        <authorList>
            <person name="Kim M.K."/>
        </authorList>
    </citation>
    <scope>NUCLEOTIDE SEQUENCE</scope>
    <source>
        <strain evidence="1">BT350</strain>
    </source>
</reference>
<proteinExistence type="predicted"/>
<protein>
    <submittedName>
        <fullName evidence="1">Uncharacterized protein</fullName>
    </submittedName>
</protein>
<evidence type="ECO:0000313" key="1">
    <source>
        <dbReference type="EMBL" id="MBF9234450.1"/>
    </source>
</evidence>
<sequence>MRFHFIPKPVRAENAAAGFTLDRVWTRDDGHNRDISNLLDQTYMYQSARELQWHLADRFGICAQTVELTFDA</sequence>
<name>A0A931BSK0_9HYPH</name>
<organism evidence="1 2">
    <name type="scientific">Microvirga alba</name>
    <dbReference type="NCBI Taxonomy" id="2791025"/>
    <lineage>
        <taxon>Bacteria</taxon>
        <taxon>Pseudomonadati</taxon>
        <taxon>Pseudomonadota</taxon>
        <taxon>Alphaproteobacteria</taxon>
        <taxon>Hyphomicrobiales</taxon>
        <taxon>Methylobacteriaceae</taxon>
        <taxon>Microvirga</taxon>
    </lineage>
</organism>
<dbReference type="RefSeq" id="WP_196272508.1">
    <property type="nucleotide sequence ID" value="NZ_JADQDO010000006.1"/>
</dbReference>
<evidence type="ECO:0000313" key="2">
    <source>
        <dbReference type="Proteomes" id="UP000599312"/>
    </source>
</evidence>
<comment type="caution">
    <text evidence="1">The sequence shown here is derived from an EMBL/GenBank/DDBJ whole genome shotgun (WGS) entry which is preliminary data.</text>
</comment>